<evidence type="ECO:0000256" key="4">
    <source>
        <dbReference type="ARBA" id="ARBA00022691"/>
    </source>
</evidence>
<evidence type="ECO:0000256" key="12">
    <source>
        <dbReference type="ARBA" id="ARBA00081141"/>
    </source>
</evidence>
<feature type="domain" description="TRAM" evidence="14">
    <location>
        <begin position="381"/>
        <end position="444"/>
    </location>
</feature>
<evidence type="ECO:0000256" key="11">
    <source>
        <dbReference type="ARBA" id="ARBA00080698"/>
    </source>
</evidence>
<feature type="binding site" evidence="13">
    <location>
        <position position="87"/>
    </location>
    <ligand>
        <name>[4Fe-4S] cluster</name>
        <dbReference type="ChEBI" id="CHEBI:49883"/>
        <label>1</label>
    </ligand>
</feature>
<dbReference type="InterPro" id="IPR058240">
    <property type="entry name" value="rSAM_sf"/>
</dbReference>
<evidence type="ECO:0000256" key="7">
    <source>
        <dbReference type="ARBA" id="ARBA00023014"/>
    </source>
</evidence>
<accession>A0A1M7UMR0</accession>
<dbReference type="InterPro" id="IPR002792">
    <property type="entry name" value="TRAM_dom"/>
</dbReference>
<dbReference type="PROSITE" id="PS50926">
    <property type="entry name" value="TRAM"/>
    <property type="match status" value="1"/>
</dbReference>
<dbReference type="FunFam" id="3.40.50.12160:FF:000003">
    <property type="entry name" value="CDK5 regulatory subunit-associated protein 1"/>
    <property type="match status" value="1"/>
</dbReference>
<evidence type="ECO:0000256" key="5">
    <source>
        <dbReference type="ARBA" id="ARBA00022723"/>
    </source>
</evidence>
<dbReference type="InterPro" id="IPR007197">
    <property type="entry name" value="rSAM"/>
</dbReference>
<sequence length="448" mass="50663">MSITKPPKKVVTLAYGCQMSERDADTLTEISSQKGYVRSQELEQADLIIVNTCCVRESAENKILGKIGELKHLKEANPQLKIAISGCMVQQPGALERLRKRAPHVDIWAGTHNIHEFQRLLEESEEKGKVAEVWEKPRETQESVPLAAKGKLKAYVNISYGCDNFCTYCIVPHVRGRERSRQPEEIVAEIRALVETGCREVTLLGQNVNSYGQDLDKAYDFADLLKDVDSIDGLWRVRFMTSHPKDLSDKLIETIAAGTHLCEHVHLPFQAGSDEILKSMNRKYTREYYLSRIAQIKAIIPQASLTTDIIVGFPGETEEDFEQTLELIRQVRYSQAFTFMYSKRSGTPAAQMAEQIPLDIKKRRLQQLITVQNAQSLAWRQEMIGKTYEVLVEGPSKSNPDRLTGRTRGYELVVFPGEAQLIGTLVQVLIEDANSWTLFGKCCKDMPK</sequence>
<dbReference type="GO" id="GO:0035597">
    <property type="term" value="F:tRNA-2-methylthio-N(6)-dimethylallyladenosine(37) synthase activity"/>
    <property type="evidence" value="ECO:0007669"/>
    <property type="project" value="UniProtKB-EC"/>
</dbReference>
<dbReference type="PANTHER" id="PTHR43020:SF2">
    <property type="entry name" value="MITOCHONDRIAL TRNA METHYLTHIOTRANSFERASE CDK5RAP1"/>
    <property type="match status" value="1"/>
</dbReference>
<dbReference type="PROSITE" id="PS01278">
    <property type="entry name" value="MTTASE_RADICAL"/>
    <property type="match status" value="1"/>
</dbReference>
<comment type="function">
    <text evidence="1 13">Catalyzes the methylthiolation of N6-(dimethylallyl)adenosine (i(6)A), leading to the formation of 2-methylthio-N6-(dimethylallyl)adenosine (ms(2)i(6)A) at position 37 in tRNAs that read codons beginning with uridine.</text>
</comment>
<dbReference type="PROSITE" id="PS51449">
    <property type="entry name" value="MTTASE_N"/>
    <property type="match status" value="1"/>
</dbReference>
<evidence type="ECO:0000313" key="17">
    <source>
        <dbReference type="EMBL" id="SHN84177.1"/>
    </source>
</evidence>
<evidence type="ECO:0000259" key="16">
    <source>
        <dbReference type="PROSITE" id="PS51918"/>
    </source>
</evidence>
<dbReference type="InterPro" id="IPR038135">
    <property type="entry name" value="Methylthiotransferase_N_sf"/>
</dbReference>
<dbReference type="Gene3D" id="3.80.30.20">
    <property type="entry name" value="tm_1862 like domain"/>
    <property type="match status" value="1"/>
</dbReference>
<feature type="binding site" evidence="13">
    <location>
        <position position="169"/>
    </location>
    <ligand>
        <name>[4Fe-4S] cluster</name>
        <dbReference type="ChEBI" id="CHEBI:49883"/>
        <label>2</label>
        <note>4Fe-4S-S-AdoMet</note>
    </ligand>
</feature>
<dbReference type="InterPro" id="IPR023404">
    <property type="entry name" value="rSAM_horseshoe"/>
</dbReference>
<dbReference type="InterPro" id="IPR006638">
    <property type="entry name" value="Elp3/MiaA/NifB-like_rSAM"/>
</dbReference>
<feature type="binding site" evidence="13">
    <location>
        <position position="17"/>
    </location>
    <ligand>
        <name>[4Fe-4S] cluster</name>
        <dbReference type="ChEBI" id="CHEBI:49883"/>
        <label>1</label>
    </ligand>
</feature>
<reference evidence="18" key="1">
    <citation type="submission" date="2016-12" db="EMBL/GenBank/DDBJ databases">
        <authorList>
            <person name="Varghese N."/>
            <person name="Submissions S."/>
        </authorList>
    </citation>
    <scope>NUCLEOTIDE SEQUENCE [LARGE SCALE GENOMIC DNA]</scope>
    <source>
        <strain evidence="18">DSM 11544</strain>
    </source>
</reference>
<feature type="binding site" evidence="13">
    <location>
        <position position="53"/>
    </location>
    <ligand>
        <name>[4Fe-4S] cluster</name>
        <dbReference type="ChEBI" id="CHEBI:49883"/>
        <label>1</label>
    </ligand>
</feature>
<keyword evidence="5 13" id="KW-0479">Metal-binding</keyword>
<organism evidence="17 18">
    <name type="scientific">Desulfitobacterium chlororespirans DSM 11544</name>
    <dbReference type="NCBI Taxonomy" id="1121395"/>
    <lineage>
        <taxon>Bacteria</taxon>
        <taxon>Bacillati</taxon>
        <taxon>Bacillota</taxon>
        <taxon>Clostridia</taxon>
        <taxon>Eubacteriales</taxon>
        <taxon>Desulfitobacteriaceae</taxon>
        <taxon>Desulfitobacterium</taxon>
    </lineage>
</organism>
<feature type="domain" description="MTTase N-terminal" evidence="15">
    <location>
        <begin position="8"/>
        <end position="126"/>
    </location>
</feature>
<dbReference type="EMBL" id="FRDN01000014">
    <property type="protein sequence ID" value="SHN84177.1"/>
    <property type="molecule type" value="Genomic_DNA"/>
</dbReference>
<evidence type="ECO:0000256" key="3">
    <source>
        <dbReference type="ARBA" id="ARBA00022679"/>
    </source>
</evidence>
<dbReference type="PROSITE" id="PS51918">
    <property type="entry name" value="RADICAL_SAM"/>
    <property type="match status" value="1"/>
</dbReference>
<keyword evidence="6 13" id="KW-0408">Iron</keyword>
<dbReference type="GO" id="GO:0005829">
    <property type="term" value="C:cytosol"/>
    <property type="evidence" value="ECO:0007669"/>
    <property type="project" value="TreeGrafter"/>
</dbReference>
<evidence type="ECO:0000256" key="8">
    <source>
        <dbReference type="ARBA" id="ARBA00033765"/>
    </source>
</evidence>
<comment type="subunit">
    <text evidence="13">Monomer.</text>
</comment>
<dbReference type="SUPFAM" id="SSF102114">
    <property type="entry name" value="Radical SAM enzymes"/>
    <property type="match status" value="1"/>
</dbReference>
<dbReference type="GO" id="GO:0046872">
    <property type="term" value="F:metal ion binding"/>
    <property type="evidence" value="ECO:0007669"/>
    <property type="project" value="UniProtKB-KW"/>
</dbReference>
<comment type="cofactor">
    <cofactor evidence="13">
        <name>[4Fe-4S] cluster</name>
        <dbReference type="ChEBI" id="CHEBI:49883"/>
    </cofactor>
    <text evidence="13">Binds 2 [4Fe-4S] clusters. One cluster is coordinated with 3 cysteines and an exchangeable S-adenosyl-L-methionine.</text>
</comment>
<evidence type="ECO:0000313" key="18">
    <source>
        <dbReference type="Proteomes" id="UP000184010"/>
    </source>
</evidence>
<dbReference type="GO" id="GO:0051539">
    <property type="term" value="F:4 iron, 4 sulfur cluster binding"/>
    <property type="evidence" value="ECO:0007669"/>
    <property type="project" value="UniProtKB-UniRule"/>
</dbReference>
<dbReference type="NCBIfam" id="TIGR01574">
    <property type="entry name" value="miaB-methiolase"/>
    <property type="match status" value="1"/>
</dbReference>
<evidence type="ECO:0000256" key="9">
    <source>
        <dbReference type="ARBA" id="ARBA00051425"/>
    </source>
</evidence>
<dbReference type="SFLD" id="SFLDG01061">
    <property type="entry name" value="methylthiotransferase"/>
    <property type="match status" value="1"/>
</dbReference>
<dbReference type="FunFam" id="3.80.30.20:FF:000001">
    <property type="entry name" value="tRNA-2-methylthio-N(6)-dimethylallyladenosine synthase 2"/>
    <property type="match status" value="1"/>
</dbReference>
<dbReference type="SFLD" id="SFLDS00029">
    <property type="entry name" value="Radical_SAM"/>
    <property type="match status" value="1"/>
</dbReference>
<feature type="binding site" evidence="13">
    <location>
        <position position="162"/>
    </location>
    <ligand>
        <name>[4Fe-4S] cluster</name>
        <dbReference type="ChEBI" id="CHEBI:49883"/>
        <label>2</label>
        <note>4Fe-4S-S-AdoMet</note>
    </ligand>
</feature>
<dbReference type="SMART" id="SM00729">
    <property type="entry name" value="Elp3"/>
    <property type="match status" value="1"/>
</dbReference>
<dbReference type="InterPro" id="IPR005839">
    <property type="entry name" value="Methylthiotransferase"/>
</dbReference>
<keyword evidence="18" id="KW-1185">Reference proteome</keyword>
<evidence type="ECO:0000259" key="14">
    <source>
        <dbReference type="PROSITE" id="PS50926"/>
    </source>
</evidence>
<feature type="domain" description="Radical SAM core" evidence="16">
    <location>
        <begin position="148"/>
        <end position="378"/>
    </location>
</feature>
<keyword evidence="7 13" id="KW-0411">Iron-sulfur</keyword>
<dbReference type="EC" id="2.8.4.3" evidence="8 13"/>
<feature type="binding site" evidence="13">
    <location>
        <position position="166"/>
    </location>
    <ligand>
        <name>[4Fe-4S] cluster</name>
        <dbReference type="ChEBI" id="CHEBI:49883"/>
        <label>2</label>
        <note>4Fe-4S-S-AdoMet</note>
    </ligand>
</feature>
<name>A0A1M7UMR0_9FIRM</name>
<dbReference type="AlphaFoldDB" id="A0A1M7UMR0"/>
<dbReference type="Pfam" id="PF01938">
    <property type="entry name" value="TRAM"/>
    <property type="match status" value="1"/>
</dbReference>
<dbReference type="STRING" id="1121395.SAMN02745215_04172"/>
<dbReference type="Gene3D" id="3.40.50.12160">
    <property type="entry name" value="Methylthiotransferase, N-terminal domain"/>
    <property type="match status" value="1"/>
</dbReference>
<evidence type="ECO:0000256" key="13">
    <source>
        <dbReference type="HAMAP-Rule" id="MF_01864"/>
    </source>
</evidence>
<comment type="similarity">
    <text evidence="13">Belongs to the methylthiotransferase family. MiaB subfamily.</text>
</comment>
<evidence type="ECO:0000256" key="2">
    <source>
        <dbReference type="ARBA" id="ARBA00022485"/>
    </source>
</evidence>
<dbReference type="RefSeq" id="WP_072774372.1">
    <property type="nucleotide sequence ID" value="NZ_FRDN01000014.1"/>
</dbReference>
<keyword evidence="3 13" id="KW-0808">Transferase</keyword>
<evidence type="ECO:0000256" key="10">
    <source>
        <dbReference type="ARBA" id="ARBA00068570"/>
    </source>
</evidence>
<dbReference type="CDD" id="cd01335">
    <property type="entry name" value="Radical_SAM"/>
    <property type="match status" value="1"/>
</dbReference>
<dbReference type="InterPro" id="IPR013848">
    <property type="entry name" value="Methylthiotransferase_N"/>
</dbReference>
<dbReference type="PANTHER" id="PTHR43020">
    <property type="entry name" value="CDK5 REGULATORY SUBUNIT-ASSOCIATED PROTEIN 1"/>
    <property type="match status" value="1"/>
</dbReference>
<dbReference type="NCBIfam" id="TIGR00089">
    <property type="entry name" value="MiaB/RimO family radical SAM methylthiotransferase"/>
    <property type="match status" value="1"/>
</dbReference>
<dbReference type="Pfam" id="PF04055">
    <property type="entry name" value="Radical_SAM"/>
    <property type="match status" value="1"/>
</dbReference>
<dbReference type="Proteomes" id="UP000184010">
    <property type="component" value="Unassembled WGS sequence"/>
</dbReference>
<dbReference type="Pfam" id="PF00919">
    <property type="entry name" value="UPF0004"/>
    <property type="match status" value="1"/>
</dbReference>
<comment type="subcellular location">
    <subcellularLocation>
        <location evidence="13">Cytoplasm</location>
    </subcellularLocation>
</comment>
<evidence type="ECO:0000259" key="15">
    <source>
        <dbReference type="PROSITE" id="PS51449"/>
    </source>
</evidence>
<dbReference type="InterPro" id="IPR006463">
    <property type="entry name" value="MiaB_methiolase"/>
</dbReference>
<comment type="catalytic activity">
    <reaction evidence="9 13">
        <text>N(6)-dimethylallyladenosine(37) in tRNA + (sulfur carrier)-SH + AH2 + 2 S-adenosyl-L-methionine = 2-methylsulfanyl-N(6)-dimethylallyladenosine(37) in tRNA + (sulfur carrier)-H + 5'-deoxyadenosine + L-methionine + A + S-adenosyl-L-homocysteine + 2 H(+)</text>
        <dbReference type="Rhea" id="RHEA:37067"/>
        <dbReference type="Rhea" id="RHEA-COMP:10375"/>
        <dbReference type="Rhea" id="RHEA-COMP:10376"/>
        <dbReference type="Rhea" id="RHEA-COMP:14737"/>
        <dbReference type="Rhea" id="RHEA-COMP:14739"/>
        <dbReference type="ChEBI" id="CHEBI:13193"/>
        <dbReference type="ChEBI" id="CHEBI:15378"/>
        <dbReference type="ChEBI" id="CHEBI:17319"/>
        <dbReference type="ChEBI" id="CHEBI:17499"/>
        <dbReference type="ChEBI" id="CHEBI:29917"/>
        <dbReference type="ChEBI" id="CHEBI:57844"/>
        <dbReference type="ChEBI" id="CHEBI:57856"/>
        <dbReference type="ChEBI" id="CHEBI:59789"/>
        <dbReference type="ChEBI" id="CHEBI:64428"/>
        <dbReference type="ChEBI" id="CHEBI:74415"/>
        <dbReference type="ChEBI" id="CHEBI:74417"/>
        <dbReference type="EC" id="2.8.4.3"/>
    </reaction>
</comment>
<keyword evidence="2 13" id="KW-0004">4Fe-4S</keyword>
<evidence type="ECO:0000256" key="6">
    <source>
        <dbReference type="ARBA" id="ARBA00023004"/>
    </source>
</evidence>
<proteinExistence type="inferred from homology"/>
<dbReference type="SFLD" id="SFLDF00273">
    <property type="entry name" value="(dimethylallyl)adenosine_tRNA"/>
    <property type="match status" value="1"/>
</dbReference>
<gene>
    <name evidence="13" type="primary">miaB</name>
    <name evidence="17" type="ORF">SAMN02745215_04172</name>
</gene>
<keyword evidence="13" id="KW-0819">tRNA processing</keyword>
<evidence type="ECO:0000256" key="1">
    <source>
        <dbReference type="ARBA" id="ARBA00003234"/>
    </source>
</evidence>
<dbReference type="SFLD" id="SFLDG01082">
    <property type="entry name" value="B12-binding_domain_containing"/>
    <property type="match status" value="1"/>
</dbReference>
<keyword evidence="13" id="KW-0963">Cytoplasm</keyword>
<dbReference type="HAMAP" id="MF_01864">
    <property type="entry name" value="tRNA_metthiotr_MiaB"/>
    <property type="match status" value="1"/>
</dbReference>
<dbReference type="InterPro" id="IPR020612">
    <property type="entry name" value="Methylthiotransferase_CS"/>
</dbReference>
<keyword evidence="4 13" id="KW-0949">S-adenosyl-L-methionine</keyword>
<protein>
    <recommendedName>
        <fullName evidence="10 13">tRNA-2-methylthio-N(6)-dimethylallyladenosine synthase</fullName>
        <ecNumber evidence="8 13">2.8.4.3</ecNumber>
    </recommendedName>
    <alternativeName>
        <fullName evidence="12 13">(Dimethylallyl)adenosine tRNA methylthiotransferase MiaB</fullName>
    </alternativeName>
    <alternativeName>
        <fullName evidence="11 13">tRNA-i(6)A37 methylthiotransferase</fullName>
    </alternativeName>
</protein>